<reference evidence="2 3" key="1">
    <citation type="submission" date="2019-06" db="EMBL/GenBank/DDBJ databases">
        <title>Sequencing the genomes of 1000 actinobacteria strains.</title>
        <authorList>
            <person name="Klenk H.-P."/>
        </authorList>
    </citation>
    <scope>NUCLEOTIDE SEQUENCE [LARGE SCALE GENOMIC DNA]</scope>
    <source>
        <strain evidence="2 3">DSM 45928</strain>
    </source>
</reference>
<gene>
    <name evidence="2" type="ORF">FB566_3624</name>
</gene>
<dbReference type="RefSeq" id="WP_170183350.1">
    <property type="nucleotide sequence ID" value="NZ_JBHTGS010000001.1"/>
</dbReference>
<dbReference type="EMBL" id="VFOW01000001">
    <property type="protein sequence ID" value="TQL78048.1"/>
    <property type="molecule type" value="Genomic_DNA"/>
</dbReference>
<accession>A0A543AZP4</accession>
<dbReference type="Proteomes" id="UP000317043">
    <property type="component" value="Unassembled WGS sequence"/>
</dbReference>
<keyword evidence="3" id="KW-1185">Reference proteome</keyword>
<sequence>MSLRSSWRSVMRLRHELSQAVTTLGAIRTEMARRNELDSRSDDLRAIREELRLHRRYYEIARHWMLDSVMREISEVTDRCQLDFAATLHHLIDRRVNFARFGDGEFRLMLRPDHNTRFQVGDPQLRTQLRRVFTLDGYDPDRVLVGFPHPYRKNLHWCGVWMDVWPDLRELMPAEPVLGNSHVTRPIFFQQLREEGVKLWRQVWEGRRVTVVTGEGSRFNLPDELFDNVESIDMLYSLPENAFEDLPRMVDTIGELDTDLVLIALGPAGTVLSAQLSCHDIWAVDVGHISNSWQTIYQDAPMPERLETVRSE</sequence>
<protein>
    <submittedName>
        <fullName evidence="2">Uncharacterized protein DUF1792</fullName>
    </submittedName>
</protein>
<dbReference type="InParanoid" id="A0A543AZP4"/>
<organism evidence="2 3">
    <name type="scientific">Stackebrandtia endophytica</name>
    <dbReference type="NCBI Taxonomy" id="1496996"/>
    <lineage>
        <taxon>Bacteria</taxon>
        <taxon>Bacillati</taxon>
        <taxon>Actinomycetota</taxon>
        <taxon>Actinomycetes</taxon>
        <taxon>Glycomycetales</taxon>
        <taxon>Glycomycetaceae</taxon>
        <taxon>Stackebrandtia</taxon>
    </lineage>
</organism>
<evidence type="ECO:0000313" key="2">
    <source>
        <dbReference type="EMBL" id="TQL78048.1"/>
    </source>
</evidence>
<evidence type="ECO:0000259" key="1">
    <source>
        <dbReference type="Pfam" id="PF08759"/>
    </source>
</evidence>
<evidence type="ECO:0000313" key="3">
    <source>
        <dbReference type="Proteomes" id="UP000317043"/>
    </source>
</evidence>
<dbReference type="AlphaFoldDB" id="A0A543AZP4"/>
<feature type="domain" description="Glycosyltransferase GT-D fold" evidence="1">
    <location>
        <begin position="98"/>
        <end position="301"/>
    </location>
</feature>
<dbReference type="InterPro" id="IPR014869">
    <property type="entry name" value="GT-D"/>
</dbReference>
<comment type="caution">
    <text evidence="2">The sequence shown here is derived from an EMBL/GenBank/DDBJ whole genome shotgun (WGS) entry which is preliminary data.</text>
</comment>
<dbReference type="Pfam" id="PF08759">
    <property type="entry name" value="GT-D"/>
    <property type="match status" value="1"/>
</dbReference>
<proteinExistence type="predicted"/>
<name>A0A543AZP4_9ACTN</name>